<proteinExistence type="evidence at protein level"/>
<dbReference type="Pfam" id="PF08913">
    <property type="entry name" value="VBS"/>
    <property type="match status" value="1"/>
</dbReference>
<dbReference type="CDD" id="cd10569">
    <property type="entry name" value="FERM_C_Talin"/>
    <property type="match status" value="1"/>
</dbReference>
<dbReference type="CDD" id="cd17090">
    <property type="entry name" value="FERM_F1_TLN"/>
    <property type="match status" value="1"/>
</dbReference>
<dbReference type="GeneID" id="38978"/>
<evidence type="ECO:0000256" key="4">
    <source>
        <dbReference type="SAM" id="Coils"/>
    </source>
</evidence>
<reference evidence="8 10" key="2">
    <citation type="journal article" date="2002" name="Genome Biol.">
        <title>Finishing a whole-genome shotgun: release 3 of the Drosophila melanogaster euchromatic genome sequence.</title>
        <authorList>
            <person name="Celniker S.E."/>
            <person name="Wheeler D.A."/>
            <person name="Kronmiller B."/>
            <person name="Carlson J.W."/>
            <person name="Halpern A."/>
            <person name="Patel S."/>
            <person name="Adams M."/>
            <person name="Champe M."/>
            <person name="Dugan S.P."/>
            <person name="Frise E."/>
            <person name="Hodgson A."/>
            <person name="George R.A."/>
            <person name="Hoskins R.A."/>
            <person name="Laverty T."/>
            <person name="Muzny D.M."/>
            <person name="Nelson C.R."/>
            <person name="Pacleb J.M."/>
            <person name="Park S."/>
            <person name="Pfeiffer B.D."/>
            <person name="Richards S."/>
            <person name="Sodergren E.J."/>
            <person name="Svirskas R."/>
            <person name="Tabor P.E."/>
            <person name="Wan K."/>
            <person name="Stapleton M."/>
            <person name="Sutton G.G."/>
            <person name="Venter C."/>
            <person name="Weinstock G."/>
            <person name="Scherer S.E."/>
            <person name="Myers E.W."/>
            <person name="Gibbs R.A."/>
            <person name="Rubin G.M."/>
        </authorList>
    </citation>
    <scope>NUCLEOTIDE SEQUENCE [LARGE SCALE GENOMIC DNA]</scope>
    <source>
        <strain evidence="10">Berkeley</strain>
    </source>
</reference>
<dbReference type="Pfam" id="PF02174">
    <property type="entry name" value="IRS"/>
    <property type="match status" value="1"/>
</dbReference>
<dbReference type="GO" id="GO:0016203">
    <property type="term" value="P:muscle attachment"/>
    <property type="evidence" value="ECO:0000315"/>
    <property type="project" value="FlyBase"/>
</dbReference>
<dbReference type="InterPro" id="IPR049108">
    <property type="entry name" value="Talin_R4"/>
</dbReference>
<dbReference type="FunFam" id="1.20.1410.10:FF:000001">
    <property type="entry name" value="Talin 2"/>
    <property type="match status" value="1"/>
</dbReference>
<dbReference type="InterPro" id="IPR036476">
    <property type="entry name" value="Talin_cent_sf"/>
</dbReference>
<feature type="domain" description="FERM" evidence="6">
    <location>
        <begin position="88"/>
        <end position="412"/>
    </location>
</feature>
<dbReference type="InterPro" id="IPR035963">
    <property type="entry name" value="FERM_2"/>
</dbReference>
<evidence type="ECO:0000313" key="10">
    <source>
        <dbReference type="Proteomes" id="UP000000803"/>
    </source>
</evidence>
<reference evidence="8 10" key="5">
    <citation type="journal article" date="2002" name="Genome Biol.">
        <title>Heterochromatic sequences in a Drosophila whole-genome shotgun assembly.</title>
        <authorList>
            <person name="Hoskins R.A."/>
            <person name="Smith C.D."/>
            <person name="Carlson J.W."/>
            <person name="Carvalho A.B."/>
            <person name="Halpern A."/>
            <person name="Kaminker J.S."/>
            <person name="Kennedy C."/>
            <person name="Mungall C.J."/>
            <person name="Sullivan B.A."/>
            <person name="Sutton G.G."/>
            <person name="Yasuhara J.C."/>
            <person name="Wakimoto B.T."/>
            <person name="Myers E.W."/>
            <person name="Celniker S.E."/>
            <person name="Rubin G.M."/>
            <person name="Karpen G.H."/>
        </authorList>
    </citation>
    <scope>NUCLEOTIDE SEQUENCE [LARGE SCALE GENOMIC DNA]</scope>
    <source>
        <strain evidence="10">Berkeley</strain>
    </source>
</reference>
<dbReference type="SUPFAM" id="SSF50729">
    <property type="entry name" value="PH domain-like"/>
    <property type="match status" value="1"/>
</dbReference>
<feature type="region of interest" description="Disordered" evidence="5">
    <location>
        <begin position="2789"/>
        <end position="2815"/>
    </location>
</feature>
<dbReference type="InterPro" id="IPR035964">
    <property type="entry name" value="I/LWEQ_dom_sf"/>
</dbReference>
<dbReference type="GO" id="GO:0051015">
    <property type="term" value="F:actin filament binding"/>
    <property type="evidence" value="ECO:0007669"/>
    <property type="project" value="InterPro"/>
</dbReference>
<dbReference type="Proteomes" id="UP000000803">
    <property type="component" value="Chromosome 3L"/>
</dbReference>
<dbReference type="Gene3D" id="2.30.29.30">
    <property type="entry name" value="Pleckstrin-homology domain (PH domain)/Phosphotyrosine-binding domain (PTB)"/>
    <property type="match status" value="1"/>
</dbReference>
<reference evidence="8 10" key="10">
    <citation type="journal article" date="2015" name="G3 (Bethesda)">
        <title>Gene Model Annotations for Drosophila melanogaster: The Rule-Benders.</title>
        <authorList>
            <consortium name="FlyBase Consortium"/>
            <person name="Crosby M.A."/>
            <person name="Gramates L.S."/>
            <person name="Dos Santos G."/>
            <person name="Matthews B.B."/>
            <person name="St Pierre S.E."/>
            <person name="Zhou P."/>
            <person name="Schroeder A.J."/>
            <person name="Falls K."/>
            <person name="Emmert D.B."/>
            <person name="Russo S.M."/>
            <person name="Gelbart W.M."/>
            <person name="null"/>
        </authorList>
    </citation>
    <scope>NUCLEOTIDE SEQUENCE [LARGE SCALE GENOMIC DNA]</scope>
    <source>
        <strain evidence="10">Berkeley</strain>
    </source>
</reference>
<dbReference type="FunFam" id="1.20.1420.10:FF:000007">
    <property type="entry name" value="Talin 2"/>
    <property type="match status" value="1"/>
</dbReference>
<dbReference type="InterPro" id="IPR002404">
    <property type="entry name" value="IRS_PTB"/>
</dbReference>
<dbReference type="Gene3D" id="1.20.120.230">
    <property type="entry name" value="Alpha-catenin/vinculin-like"/>
    <property type="match status" value="5"/>
</dbReference>
<dbReference type="Gene3D" id="1.20.1420.10">
    <property type="entry name" value="Talin, central domain"/>
    <property type="match status" value="7"/>
</dbReference>
<feature type="coiled-coil region" evidence="4">
    <location>
        <begin position="1785"/>
        <end position="1833"/>
    </location>
</feature>
<dbReference type="GO" id="GO:0071944">
    <property type="term" value="C:cell periphery"/>
    <property type="evidence" value="ECO:0007669"/>
    <property type="project" value="UniProtKB-ARBA"/>
</dbReference>
<dbReference type="FunFam" id="1.20.1420.10:FF:000011">
    <property type="entry name" value="Rhea, isoform B"/>
    <property type="match status" value="1"/>
</dbReference>
<reference evidence="8 10" key="6">
    <citation type="journal article" date="2005" name="PLoS Comput. Biol.">
        <title>Combined evidence annotation of transposable elements in genome sequences.</title>
        <authorList>
            <person name="Quesneville H."/>
            <person name="Bergman C.M."/>
            <person name="Andrieu O."/>
            <person name="Autard D."/>
            <person name="Nouaud D."/>
            <person name="Ashburner M."/>
            <person name="Anxolabehere D."/>
        </authorList>
    </citation>
    <scope>NUCLEOTIDE SEQUENCE [LARGE SCALE GENOMIC DNA]</scope>
    <source>
        <strain evidence="10">Berkeley</strain>
    </source>
</reference>
<feature type="region of interest" description="Disordered" evidence="5">
    <location>
        <begin position="2542"/>
        <end position="2687"/>
    </location>
</feature>
<dbReference type="Pfam" id="PF16511">
    <property type="entry name" value="FERM_f0"/>
    <property type="match status" value="1"/>
</dbReference>
<dbReference type="FunFam" id="1.20.1420.10:FF:000012">
    <property type="entry name" value="Rhea, isoform B"/>
    <property type="match status" value="1"/>
</dbReference>
<evidence type="ECO:0000313" key="8">
    <source>
        <dbReference type="EMBL" id="AGB94282.1"/>
    </source>
</evidence>
<dbReference type="InterPro" id="IPR002558">
    <property type="entry name" value="ILWEQ_dom"/>
</dbReference>
<organism evidence="8 10">
    <name type="scientific">Drosophila melanogaster</name>
    <name type="common">Fruit fly</name>
    <dbReference type="NCBI Taxonomy" id="7227"/>
    <lineage>
        <taxon>Eukaryota</taxon>
        <taxon>Metazoa</taxon>
        <taxon>Ecdysozoa</taxon>
        <taxon>Arthropoda</taxon>
        <taxon>Hexapoda</taxon>
        <taxon>Insecta</taxon>
        <taxon>Pterygota</taxon>
        <taxon>Neoptera</taxon>
        <taxon>Endopterygota</taxon>
        <taxon>Diptera</taxon>
        <taxon>Brachycera</taxon>
        <taxon>Muscomorpha</taxon>
        <taxon>Ephydroidea</taxon>
        <taxon>Drosophilidae</taxon>
        <taxon>Drosophila</taxon>
        <taxon>Sophophora</taxon>
    </lineage>
</organism>
<gene>
    <name evidence="8 9" type="primary">rhea</name>
    <name evidence="8" type="synonym">CT21159</name>
    <name evidence="8" type="synonym">Dmel\CG6831</name>
    <name evidence="8" type="synonym">Rhea</name>
    <name evidence="8" type="synonym">Talin</name>
    <name evidence="8" type="synonym">talin</name>
    <name evidence="8" type="synonym">tendrils</name>
    <name evidence="8" type="synonym">Tln</name>
    <name evidence="8 9" type="ORF">CG6831</name>
    <name evidence="8" type="ORF">Dmel_CG6831</name>
</gene>
<dbReference type="SUPFAM" id="SSF109880">
    <property type="entry name" value="A middle domain of Talin 1"/>
    <property type="match status" value="1"/>
</dbReference>
<dbReference type="SMART" id="SM01244">
    <property type="entry name" value="IRS"/>
    <property type="match status" value="1"/>
</dbReference>
<dbReference type="GO" id="GO:0007155">
    <property type="term" value="P:cell adhesion"/>
    <property type="evidence" value="ECO:0000304"/>
    <property type="project" value="FlyBase"/>
</dbReference>
<dbReference type="InterPro" id="IPR054082">
    <property type="entry name" value="Talin_IBS2B"/>
</dbReference>
<dbReference type="PANTHER" id="PTHR19981:SF1">
    <property type="entry name" value="RHEA, ISOFORM B"/>
    <property type="match status" value="1"/>
</dbReference>
<dbReference type="GO" id="GO:0005856">
    <property type="term" value="C:cytoskeleton"/>
    <property type="evidence" value="ECO:0007669"/>
    <property type="project" value="UniProtKB-SubCell"/>
</dbReference>
<dbReference type="SUPFAM" id="SSF47220">
    <property type="entry name" value="alpha-catenin/vinculin-like"/>
    <property type="match status" value="4"/>
</dbReference>
<dbReference type="Pfam" id="PF21896">
    <property type="entry name" value="Talin_IBS2B"/>
    <property type="match status" value="4"/>
</dbReference>
<dbReference type="Pfam" id="PF09141">
    <property type="entry name" value="Talin_middle"/>
    <property type="match status" value="1"/>
</dbReference>
<dbReference type="GO" id="GO:0001726">
    <property type="term" value="C:ruffle"/>
    <property type="evidence" value="ECO:0007669"/>
    <property type="project" value="InterPro"/>
</dbReference>
<dbReference type="FunFam" id="3.10.20.90:FF:000207">
    <property type="entry name" value="Rhea, isoform B"/>
    <property type="match status" value="1"/>
</dbReference>
<dbReference type="SUPFAM" id="SSF47031">
    <property type="entry name" value="Second domain of FERM"/>
    <property type="match status" value="1"/>
</dbReference>
<evidence type="ECO:0000313" key="9">
    <source>
        <dbReference type="FlyBase" id="FBgn0260442"/>
    </source>
</evidence>
<dbReference type="Pfam" id="PF01608">
    <property type="entry name" value="I_LWEQ"/>
    <property type="match status" value="1"/>
</dbReference>
<dbReference type="ExpressionAtlas" id="M9PBW9">
    <property type="expression patterns" value="baseline and differential"/>
</dbReference>
<keyword evidence="3" id="KW-0206">Cytoskeleton</keyword>
<feature type="coiled-coil region" evidence="4">
    <location>
        <begin position="2483"/>
        <end position="2512"/>
    </location>
</feature>
<dbReference type="CDD" id="cd12150">
    <property type="entry name" value="talin-RS"/>
    <property type="match status" value="1"/>
</dbReference>
<dbReference type="InterPro" id="IPR019749">
    <property type="entry name" value="Band_41_domain"/>
</dbReference>
<protein>
    <submittedName>
        <fullName evidence="8">Rhea, isoform G</fullName>
    </submittedName>
</protein>
<dbReference type="FlyBase" id="FBgn0260442">
    <property type="gene designation" value="rhea"/>
</dbReference>
<dbReference type="Gene3D" id="1.20.1410.10">
    <property type="entry name" value="I/LWEQ domain"/>
    <property type="match status" value="1"/>
</dbReference>
<dbReference type="FunFam" id="1.20.120.230:FF:000023">
    <property type="entry name" value="Rhea, isoform B"/>
    <property type="match status" value="1"/>
</dbReference>
<dbReference type="CDD" id="cd14473">
    <property type="entry name" value="FERM_B-lobe"/>
    <property type="match status" value="1"/>
</dbReference>
<evidence type="ECO:0000259" key="7">
    <source>
        <dbReference type="PROSITE" id="PS50945"/>
    </source>
</evidence>
<dbReference type="Gene3D" id="1.20.80.10">
    <property type="match status" value="1"/>
</dbReference>
<dbReference type="GO" id="GO:0033627">
    <property type="term" value="P:cell adhesion mediated by integrin"/>
    <property type="evidence" value="ECO:0000315"/>
    <property type="project" value="FlyBase"/>
</dbReference>
<keyword evidence="10" id="KW-1185">Reference proteome</keyword>
<dbReference type="InterPro" id="IPR014352">
    <property type="entry name" value="FERM/acyl-CoA-bd_prot_sf"/>
</dbReference>
<reference evidence="8 10" key="3">
    <citation type="journal article" date="2002" name="Genome Biol.">
        <title>Annotation of the Drosophila melanogaster euchromatic genome: a systematic review.</title>
        <authorList>
            <person name="Misra S."/>
            <person name="Crosby M.A."/>
            <person name="Mungall C.J."/>
            <person name="Matthews B.B."/>
            <person name="Campbell K.S."/>
            <person name="Hradecky P."/>
            <person name="Huang Y."/>
            <person name="Kaminker J.S."/>
            <person name="Millburn G.H."/>
            <person name="Prochnik S.E."/>
            <person name="Smith C.D."/>
            <person name="Tupy J.L."/>
            <person name="Whitfied E.J."/>
            <person name="Bayraktaroglu L."/>
            <person name="Berman B.P."/>
            <person name="Bettencourt B.R."/>
            <person name="Celniker S.E."/>
            <person name="de Grey A.D."/>
            <person name="Drysdale R.A."/>
            <person name="Harris N.L."/>
            <person name="Richter J."/>
            <person name="Russo S."/>
            <person name="Schroeder A.J."/>
            <person name="Shu S.Q."/>
            <person name="Stapleton M."/>
            <person name="Yamada C."/>
            <person name="Ashburner M."/>
            <person name="Gelbart W.M."/>
            <person name="Rubin G.M."/>
            <person name="Lewis S.E."/>
        </authorList>
    </citation>
    <scope>GENOME REANNOTATION</scope>
    <source>
        <strain evidence="10">Berkeley</strain>
    </source>
</reference>
<dbReference type="GO" id="GO:0086042">
    <property type="term" value="P:cardiac muscle cell-cardiac muscle cell adhesion"/>
    <property type="evidence" value="ECO:0000315"/>
    <property type="project" value="FlyBase"/>
</dbReference>
<keyword evidence="11" id="KW-1267">Proteomics identification</keyword>
<dbReference type="Gene3D" id="3.10.20.90">
    <property type="entry name" value="Phosphatidylinositol 3-kinase Catalytic Subunit, Chain A, domain 1"/>
    <property type="match status" value="2"/>
</dbReference>
<dbReference type="CDD" id="cd17089">
    <property type="entry name" value="FERM_F0_TLN"/>
    <property type="match status" value="1"/>
</dbReference>
<dbReference type="InterPro" id="IPR011993">
    <property type="entry name" value="PH-like_dom_sf"/>
</dbReference>
<dbReference type="FunFam" id="1.20.1420.10:FF:000002">
    <property type="entry name" value="Talin 2"/>
    <property type="match status" value="1"/>
</dbReference>
<dbReference type="SMART" id="SM00295">
    <property type="entry name" value="B41"/>
    <property type="match status" value="1"/>
</dbReference>
<dbReference type="InterPro" id="IPR019747">
    <property type="entry name" value="FERM_CS"/>
</dbReference>
<dbReference type="InterPro" id="IPR036723">
    <property type="entry name" value="Alpha-catenin/vinculin-like_sf"/>
</dbReference>
<reference evidence="8 10" key="11">
    <citation type="journal article" date="2015" name="Genome Res.">
        <title>The Release 6 reference sequence of the Drosophila melanogaster genome.</title>
        <authorList>
            <person name="Hoskins R.A."/>
            <person name="Carlson J.W."/>
            <person name="Wan K.H."/>
            <person name="Park S."/>
            <person name="Mendez I."/>
            <person name="Galle S.E."/>
            <person name="Booth B.W."/>
            <person name="Pfeiffer B.D."/>
            <person name="George R.A."/>
            <person name="Svirskas R."/>
            <person name="Krzywinski M."/>
            <person name="Schein J."/>
            <person name="Accardo M.C."/>
            <person name="Damia E."/>
            <person name="Messina G."/>
            <person name="Mendez-Lago M."/>
            <person name="de Pablos B."/>
            <person name="Demakova O.V."/>
            <person name="Andreyeva E.N."/>
            <person name="Boldyreva L.V."/>
            <person name="Marra M."/>
            <person name="Carvalho A.B."/>
            <person name="Dimitri P."/>
            <person name="Villasante A."/>
            <person name="Zhimulev I.F."/>
            <person name="Rubin G.M."/>
            <person name="Karpen G.H."/>
            <person name="Celniker S.E."/>
        </authorList>
    </citation>
    <scope>NUCLEOTIDE SEQUENCE [LARGE SCALE GENOMIC DNA]</scope>
    <source>
        <strain evidence="10">Berkeley</strain>
    </source>
</reference>
<reference evidence="8 10" key="1">
    <citation type="journal article" date="2000" name="Science">
        <title>The genome sequence of Drosophila melanogaster.</title>
        <authorList>
            <person name="Adams M.D."/>
            <person name="Celniker S.E."/>
            <person name="Holt R.A."/>
            <person name="Evans C.A."/>
            <person name="Gocayne J.D."/>
            <person name="Amanatides P.G."/>
            <person name="Scherer S.E."/>
            <person name="Li P.W."/>
            <person name="Hoskins R.A."/>
            <person name="Galle R.F."/>
            <person name="George R.A."/>
            <person name="Lewis S.E."/>
            <person name="Richards S."/>
            <person name="Ashburner M."/>
            <person name="Henderson S.N."/>
            <person name="Sutton G.G."/>
            <person name="Wortman J.R."/>
            <person name="Yandell M.D."/>
            <person name="Zhang Q."/>
            <person name="Chen L.X."/>
            <person name="Brandon R.C."/>
            <person name="Rogers Y.H."/>
            <person name="Blazej R.G."/>
            <person name="Champe M."/>
            <person name="Pfeiffer B.D."/>
            <person name="Wan K.H."/>
            <person name="Doyle C."/>
            <person name="Baxter E.G."/>
            <person name="Helt G."/>
            <person name="Nelson C.R."/>
            <person name="Gabor G.L."/>
            <person name="Abril J.F."/>
            <person name="Agbayani A."/>
            <person name="An H.J."/>
            <person name="Andrews-Pfannkoch C."/>
            <person name="Baldwin D."/>
            <person name="Ballew R.M."/>
            <person name="Basu A."/>
            <person name="Baxendale J."/>
            <person name="Bayraktaroglu L."/>
            <person name="Beasley E.M."/>
            <person name="Beeson K.Y."/>
            <person name="Benos P.V."/>
            <person name="Berman B.P."/>
            <person name="Bhandari D."/>
            <person name="Bolshakov S."/>
            <person name="Borkova D."/>
            <person name="Botchan M.R."/>
            <person name="Bouck J."/>
            <person name="Brokstein P."/>
            <person name="Brottier P."/>
            <person name="Burtis K.C."/>
            <person name="Busam D.A."/>
            <person name="Butler H."/>
            <person name="Cadieu E."/>
            <person name="Center A."/>
            <person name="Chandra I."/>
            <person name="Cherry J.M."/>
            <person name="Cawley S."/>
            <person name="Dahlke C."/>
            <person name="Davenport L.B."/>
            <person name="Davies P."/>
            <person name="de Pablos B."/>
            <person name="Delcher A."/>
            <person name="Deng Z."/>
            <person name="Mays A.D."/>
            <person name="Dew I."/>
            <person name="Dietz S.M."/>
            <person name="Dodson K."/>
            <person name="Doup L.E."/>
            <person name="Downes M."/>
            <person name="Dugan-Rocha S."/>
            <person name="Dunkov B.C."/>
            <person name="Dunn P."/>
            <person name="Durbin K.J."/>
            <person name="Evangelista C.C."/>
            <person name="Ferraz C."/>
            <person name="Ferriera S."/>
            <person name="Fleischmann W."/>
            <person name="Fosler C."/>
            <person name="Gabrielian A.E."/>
            <person name="Garg N.S."/>
            <person name="Gelbart W.M."/>
            <person name="Glasser K."/>
            <person name="Glodek A."/>
            <person name="Gong F."/>
            <person name="Gorrell J.H."/>
            <person name="Gu Z."/>
            <person name="Guan P."/>
            <person name="Harris M."/>
            <person name="Harris N.L."/>
            <person name="Harvey D."/>
            <person name="Heiman T.J."/>
            <person name="Hernandez J.R."/>
            <person name="Houck J."/>
            <person name="Hostin D."/>
            <person name="Houston K.A."/>
            <person name="Howland T.J."/>
            <person name="Wei M.H."/>
            <person name="Ibegwam C."/>
            <person name="Jalali M."/>
            <person name="Kalush F."/>
            <person name="Karpen G.H."/>
            <person name="Ke Z."/>
            <person name="Kennison J.A."/>
            <person name="Ketchum K.A."/>
            <person name="Kimmel B.E."/>
            <person name="Kodira C.D."/>
            <person name="Kraft C."/>
            <person name="Kravitz S."/>
            <person name="Kulp D."/>
            <person name="Lai Z."/>
            <person name="Lasko P."/>
            <person name="Lei Y."/>
            <person name="Levitsky A.A."/>
            <person name="Li J."/>
            <person name="Li Z."/>
            <person name="Liang Y."/>
            <person name="Lin X."/>
            <person name="Liu X."/>
            <person name="Mattei B."/>
            <person name="McIntosh T.C."/>
            <person name="McLeod M.P."/>
            <person name="McPherson D."/>
            <person name="Merkulov G."/>
            <person name="Milshina N.V."/>
            <person name="Mobarry C."/>
            <person name="Morris J."/>
            <person name="Moshrefi A."/>
            <person name="Mount S.M."/>
            <person name="Moy M."/>
            <person name="Murphy B."/>
            <person name="Murphy L."/>
            <person name="Muzny D.M."/>
            <person name="Nelson D.L."/>
            <person name="Nelson D.R."/>
            <person name="Nelson K.A."/>
            <person name="Nixon K."/>
            <person name="Nusskern D.R."/>
            <person name="Pacleb J.M."/>
            <person name="Palazzolo M."/>
            <person name="Pittman G.S."/>
            <person name="Pan S."/>
            <person name="Pollard J."/>
            <person name="Puri V."/>
            <person name="Reese M.G."/>
            <person name="Reinert K."/>
            <person name="Remington K."/>
            <person name="Saunders R.D."/>
            <person name="Scheeler F."/>
            <person name="Shen H."/>
            <person name="Shue B.C."/>
            <person name="Siden-Kiamos I."/>
            <person name="Simpson M."/>
            <person name="Skupski M.P."/>
            <person name="Smith T."/>
            <person name="Spier E."/>
            <person name="Spradling A.C."/>
            <person name="Stapleton M."/>
            <person name="Strong R."/>
            <person name="Sun E."/>
            <person name="Svirskas R."/>
            <person name="Tector C."/>
            <person name="Turner R."/>
            <person name="Venter E."/>
            <person name="Wang A.H."/>
            <person name="Wang X."/>
            <person name="Wang Z.Y."/>
            <person name="Wassarman D.A."/>
            <person name="Weinstock G.M."/>
            <person name="Weissenbach J."/>
            <person name="Williams S.M."/>
            <person name="WoodageT"/>
            <person name="Worley K.C."/>
            <person name="Wu D."/>
            <person name="Yang S."/>
            <person name="Yao Q.A."/>
            <person name="Ye J."/>
            <person name="Yeh R.F."/>
            <person name="Zaveri J.S."/>
            <person name="Zhan M."/>
            <person name="Zhang G."/>
            <person name="Zhao Q."/>
            <person name="Zheng L."/>
            <person name="Zheng X.H."/>
            <person name="Zhong F.N."/>
            <person name="Zhong W."/>
            <person name="Zhou X."/>
            <person name="Zhu S."/>
            <person name="Zhu X."/>
            <person name="Smith H.O."/>
            <person name="Gibbs R.A."/>
            <person name="Myers E.W."/>
            <person name="Rubin G.M."/>
            <person name="Venter J.C."/>
        </authorList>
    </citation>
    <scope>NUCLEOTIDE SEQUENCE [LARGE SCALE GENOMIC DNA]</scope>
    <source>
        <strain evidence="10">Berkeley</strain>
    </source>
</reference>
<keyword evidence="2" id="KW-0963">Cytoplasm</keyword>
<dbReference type="CTD" id="38978"/>
<feature type="compositionally biased region" description="Low complexity" evidence="5">
    <location>
        <begin position="2653"/>
        <end position="2663"/>
    </location>
</feature>
<evidence type="ECO:0000256" key="5">
    <source>
        <dbReference type="SAM" id="MobiDB-lite"/>
    </source>
</evidence>
<dbReference type="GO" id="GO:0030182">
    <property type="term" value="P:neuron differentiation"/>
    <property type="evidence" value="ECO:0007669"/>
    <property type="project" value="UniProtKB-ARBA"/>
</dbReference>
<evidence type="ECO:0000259" key="6">
    <source>
        <dbReference type="PROSITE" id="PS50057"/>
    </source>
</evidence>
<dbReference type="InterPro" id="IPR054060">
    <property type="entry name" value="TLN1-like_RS"/>
</dbReference>
<dbReference type="Pfam" id="PF25177">
    <property type="entry name" value="Talin_VBS2"/>
    <property type="match status" value="1"/>
</dbReference>
<feature type="compositionally biased region" description="Pro residues" evidence="5">
    <location>
        <begin position="2584"/>
        <end position="2608"/>
    </location>
</feature>
<reference evidence="8 10" key="7">
    <citation type="journal article" date="2007" name="Science">
        <title>The Release 5.1 annotation of Drosophila melanogaster heterochromatin.</title>
        <authorList>
            <person name="Smith C.D."/>
            <person name="Shu S."/>
            <person name="Mungall C.J."/>
            <person name="Karpen G.H."/>
        </authorList>
    </citation>
    <scope>NUCLEOTIDE SEQUENCE [LARGE SCALE GENOMIC DNA]</scope>
    <source>
        <strain evidence="10">Berkeley</strain>
    </source>
</reference>
<reference evidence="8 10" key="4">
    <citation type="journal article" date="2002" name="Genome Biol.">
        <title>The transposable elements of the Drosophila melanogaster euchromatin: a genomics perspective.</title>
        <authorList>
            <person name="Kaminker J.S."/>
            <person name="Bergman C.M."/>
            <person name="Kronmiller B."/>
            <person name="Carlson J."/>
            <person name="Svirskas R."/>
            <person name="Patel S."/>
            <person name="Frise E."/>
            <person name="Wheeler D.A."/>
            <person name="Lewis S.E."/>
            <person name="Rubin G.M."/>
            <person name="Ashburner M."/>
            <person name="Celniker S.E."/>
        </authorList>
    </citation>
    <scope>NUCLEOTIDE SEQUENCE [LARGE SCALE GENOMIC DNA]</scope>
    <source>
        <strain evidence="10">Berkeley</strain>
    </source>
</reference>
<dbReference type="GO" id="GO:0007475">
    <property type="term" value="P:apposition of dorsal and ventral imaginal disc-derived wing surfaces"/>
    <property type="evidence" value="ECO:0000315"/>
    <property type="project" value="FlyBase"/>
</dbReference>
<dbReference type="RefSeq" id="NP_001261587.1">
    <property type="nucleotide sequence ID" value="NM_001274658.1"/>
</dbReference>
<dbReference type="InterPro" id="IPR015224">
    <property type="entry name" value="Talin_cent"/>
</dbReference>
<dbReference type="PROSITE" id="PS00660">
    <property type="entry name" value="FERM_1"/>
    <property type="match status" value="1"/>
</dbReference>
<dbReference type="VEuPathDB" id="VectorBase:FBgn0260442"/>
<dbReference type="FunFam" id="1.20.1420.10:FF:000001">
    <property type="entry name" value="Talin 2"/>
    <property type="match status" value="1"/>
</dbReference>
<sequence>MSTLSLRIQLEGGRVTKTIQFQPNTTVFDACKVIRDKFAEAVQGQPSEYGLFISDEQNQQGVWLEPGRTLGYYILHNQDTLEYRRKTRTLRVRMLDGAVKTILVDDSQPVSQLMVVICTKIGITNHEEYGLVREDNEAQNENLPDNKFGTLTLKRKIMEKDRDAKMESLRKKLKTDDEMNWVDVSRTLREQGIDEAETVLLRRRFFFSDQNIDSRDPVQLNLLYVQARDAILDGTHPVTQDKACEFAGIQVHIQFGPHNEAKHKTGFLDLKDFLPQSYVRTKGIEKKIFSEHRKHVDLSEIDAKVLYTKTARELPTYGVTFFLVKEKMNGKNKLVPRLLGVTKDSVLRLDEHTKEILISWPLTTVRRWGASPNTFTLDFGDYANQYYSVQTTEAEQIVQLIAGYIDIILKKKQTKDHFGIEGDEGSTMVEESVAPSKATFLQHETNRMEQLNVESLAHPGIMRPYDASGHPMFYKTKEVRISSVNLTEPQRALLGYISAGQDVLIRADEELRTKAPIQELGSDLRSIEWRENTLDTSKQAVSSHVATMSAATAQIITASHPDEVDTEAISASVSQIAQTIPEVTKEVRLIAALMENDTSGDQLLEAARNLCSAFSDLLKAAEPESKEPPQHLINAASRVGEATTHVLSTIAEEEVPENRDLHDMLLALAKAVANTTAALVLRAKNIAASCDDEQARNRVIGAASQCALATSQLVACAKVVAPTLHNAACREQLEAAAKNVARAVNSLCEVCNEASNDPKLKADLLAAARDVSKSLTDMLEHVKLSSREHANRTSTELSPVENVIIGTDILVSTHDPQEMVRHARTLGQTTAQLIQSIKGEADQQQDADMKRHLLSAAKQLADATAKLVEAARLCSSNPHDSDNQNALRKAAEELREITTTAANTPAMKRGLIQRLEFCSKQAASAATQCISAAQNAVQHSQDHQTKETLLQDCKRVADTIPRLVTSLKTTRAQPDDPNAQLNLIEAAEQFIEPALQVSKSSRALQPTVTDIPSATQLSKGALHLGQCVSELHSVAQRARDACGGQELESALEEVRKLHDVLDDTRQAAIAGQLRPLPGQTVENTADELRKSAKNVGIALSQLLSSVLHNQRSYAGAAGRDTALALGDFTRSVHGVAATTQNPAIIDCADDVVTSSARLIEQAQRTLQGASNPEALTQAGREVTGALSATVDCIPGQREVDVALRNVSELSEILSMSEFPPSSRPYATLQSELKQVAEQLSSAGGEIVVSYSSPALLAESSQNFAANYRDLLSVSMEMAGQTQEEEVRSHMIESLRHVSTQSCSLLSTAKSIAADPGQPNAKNLLHAAARGVTESINQLVDASIQSAPGQKECDNAMRNIEALRLMLDYPHEPINELGYFDCVEQATGKSRNLGYAISEMINNAKQSQHVEFSQSVNNVNDSIQGLIESSSQAAYLIGVSHPSSVAGRPGIIDQAQLTWAYQGIRQHCDIVSSQQSTKPQMISALTVIAKHTSYLCSICRQASMNTSNPVAKNEFIVLAKQVATATSDLVQDIKAIEEQSAGGSRERLVDPLLEAVKAVRQYASSSEFSSVPAKISAEGRKAQEPVIQAGRGVIDGVVEMVKAAKSLALTPDNPPVWQQLSMHSTPVSESVKRLVDNIRDKAPGQAQCEQVLHTLGTCTRELDSCALAVNAQGLSQRRDNNLHGFSGQTMNSASELIDKLEPIRMAGKNNAEQLGHAVGEISRYVVPMVNGAIGACTHIVHSQQQMSLIQQTRSVVESAITLVQSAKESAGNPRATHAHPRLDDAIDGTREAIQELQQTVEKINAETGIVTGLMEQVNRSITRLTDKRQSLLNASYSDTFVDYQTRMVARAKEIASLANEMNAKSSVEPSALPQLAVDMTQNYQQLTQDSVGASTTTSSPDVAMRIRTTVIDLGRSVSSMIQSSAGGARPNDAGAQKEIARSAREVSEKVAQVLAALQAGSRGTQACINAAHTVSGIIGDLDTTIMFATAGTLHSDGDGSFADHREHILQTAKALVEDTKVLVTGAAGTQDQLANAAQNAVSTITQLAEAVKRGACSLGSTQPDSQVMVINAVKDVASALGDLINCTKLASGKSINDPSMQDLKESARVMVLNVSSLLKTVKAVEDEHTRGTRAMEATVEAISQEIRAMHSPPPVGNTQVGPEDLIRVTMNVTAATAKAVAAGTSNLQADIVSAANLGRRAISEMLIVCRSVAWNCAETEELRSRTLEAGTAVGESYRDLLSGILHNCSADDRMHLSRRVAKCVTDLVAMARLLKGSDWIDPEDPTVIAENELLGAAASIDAAAKKLASLRPRRQADVKIELDENMKFDEMILEAAKGIMGASAALVRAANAAQRELIDTGKVARRPLTSSDDGQWSEGLISAARLVAAATHSLVEAAQNLVRGVGTEEMLISTAKQVAASTAQLLIACKVKSNPNSEAGRRLQAAGNAVIKSTDNLVHSAQQGLEAEEEHSLKINTSMVDGMAQEINARSAVLRKEKELEEARQLLKNVRHAQRYAKNAQGFTTDESDTEYAYRSQNNTLGRSGYYGSSEMPSSPSYLSGGQQQKHHYNHASPQPQHFHHPGAVSPPPSNYPPMDDPNGDFPPPPPPLSTTISNMQTATSGHSFRPNPKLTANAVPRPYPGSPGGSNGLISAPTTTGTPTNTNYQQSYESSSIKTLNSSPPAVPKKPTVNRNLAACVQDLHDKTFGQGGVVQLTGGNGYPGQNYEGYTSRYETRNFDKSANNTTSSSSELGAVKPLESSFSQMTLNTDGGKISIVDQGSERLTSMTQRVMERKSFTTTTESRSETKTEKHSFRLD</sequence>
<dbReference type="GO" id="GO:0005178">
    <property type="term" value="F:integrin binding"/>
    <property type="evidence" value="ECO:0000353"/>
    <property type="project" value="FlyBase"/>
</dbReference>
<dbReference type="InterPro" id="IPR032425">
    <property type="entry name" value="FERM_f0"/>
</dbReference>
<dbReference type="AGR" id="FB:FBgn0260442"/>
<dbReference type="PROSITE" id="PS50945">
    <property type="entry name" value="I_LWEQ"/>
    <property type="match status" value="1"/>
</dbReference>
<dbReference type="FunFam" id="1.20.1420.10:FF:000010">
    <property type="entry name" value="Rhea, isoform B"/>
    <property type="match status" value="1"/>
</dbReference>
<feature type="domain" description="I/LWEQ" evidence="7">
    <location>
        <begin position="2276"/>
        <end position="2517"/>
    </location>
</feature>
<dbReference type="FunFam" id="1.20.120.230:FF:000005">
    <property type="entry name" value="Talin 1"/>
    <property type="match status" value="1"/>
</dbReference>
<evidence type="ECO:0000256" key="1">
    <source>
        <dbReference type="ARBA" id="ARBA00004245"/>
    </source>
</evidence>
<feature type="compositionally biased region" description="Low complexity" evidence="5">
    <location>
        <begin position="2543"/>
        <end position="2560"/>
    </location>
</feature>
<dbReference type="OrthoDB" id="10262320at2759"/>
<dbReference type="InterPro" id="IPR000299">
    <property type="entry name" value="FERM_domain"/>
</dbReference>
<dbReference type="GO" id="GO:0007298">
    <property type="term" value="P:border follicle cell migration"/>
    <property type="evidence" value="ECO:0000315"/>
    <property type="project" value="FlyBase"/>
</dbReference>
<reference evidence="8 10" key="9">
    <citation type="journal article" date="2015" name="G3 (Bethesda)">
        <title>Gene Model Annotations for Drosophila melanogaster: Impact of High-Throughput Data.</title>
        <authorList>
            <consortium name="FlyBase Consortium"/>
            <person name="Matthews B.B."/>
            <person name="Dos Santos G."/>
            <person name="Crosby M.A."/>
            <person name="Emmert D.B."/>
            <person name="St Pierre S.E."/>
            <person name="Gramates L.S."/>
            <person name="Zhou P."/>
            <person name="Schroeder A.J."/>
            <person name="Falls K."/>
            <person name="Strelets V."/>
            <person name="Russo S.M."/>
            <person name="Gelbart W.M."/>
            <person name="null"/>
        </authorList>
    </citation>
    <scope>NUCLEOTIDE SEQUENCE [LARGE SCALE GENOMIC DNA]</scope>
    <source>
        <strain evidence="10">Berkeley</strain>
    </source>
</reference>
<evidence type="ECO:0000256" key="3">
    <source>
        <dbReference type="ARBA" id="ARBA00023212"/>
    </source>
</evidence>
<dbReference type="InterPro" id="IPR057346">
    <property type="entry name" value="Talin1/2_VBS2"/>
</dbReference>
<dbReference type="SMR" id="M9PBW9"/>
<feature type="compositionally biased region" description="Basic and acidic residues" evidence="5">
    <location>
        <begin position="2801"/>
        <end position="2815"/>
    </location>
</feature>
<dbReference type="GO" id="GO:0007526">
    <property type="term" value="P:larval somatic muscle development"/>
    <property type="evidence" value="ECO:0000315"/>
    <property type="project" value="FlyBase"/>
</dbReference>
<keyword evidence="4" id="KW-0175">Coiled coil</keyword>
<dbReference type="EMBL" id="AE014296">
    <property type="protein sequence ID" value="AGB94282.1"/>
    <property type="molecule type" value="Genomic_DNA"/>
</dbReference>
<feature type="compositionally biased region" description="Polar residues" evidence="5">
    <location>
        <begin position="2664"/>
        <end position="2680"/>
    </location>
</feature>
<reference evidence="8 10" key="8">
    <citation type="journal article" date="2007" name="Science">
        <title>Sequence finishing and mapping of Drosophila melanogaster heterochromatin.</title>
        <authorList>
            <person name="Hoskins R.A."/>
            <person name="Carlson J.W."/>
            <person name="Kennedy C."/>
            <person name="Acevedo D."/>
            <person name="Evans-Holm M."/>
            <person name="Frise E."/>
            <person name="Wan K.H."/>
            <person name="Park S."/>
            <person name="Mendez-Lago M."/>
            <person name="Rossi F."/>
            <person name="Villasante A."/>
            <person name="Dimitri P."/>
            <person name="Karpen G.H."/>
            <person name="Celniker S.E."/>
        </authorList>
    </citation>
    <scope>NUCLEOTIDE SEQUENCE [LARGE SCALE GENOMIC DNA]</scope>
    <source>
        <strain evidence="10">Berkeley</strain>
    </source>
</reference>
<dbReference type="Bgee" id="FBgn0260442">
    <property type="expression patterns" value="Expressed in leg muscle motor neuron in post-embryonic organism and 270 other cell types or tissues"/>
</dbReference>
<dbReference type="GO" id="GO:0035160">
    <property type="term" value="P:maintenance of epithelial integrity, open tracheal system"/>
    <property type="evidence" value="ECO:0000315"/>
    <property type="project" value="FlyBase"/>
</dbReference>
<evidence type="ECO:0007829" key="11">
    <source>
        <dbReference type="PeptideAtlas" id="M9PBW9"/>
    </source>
</evidence>
<dbReference type="Pfam" id="PF21692">
    <property type="entry name" value="Talin_R4"/>
    <property type="match status" value="1"/>
</dbReference>
<dbReference type="GO" id="GO:0045214">
    <property type="term" value="P:sarcomere organization"/>
    <property type="evidence" value="ECO:0000315"/>
    <property type="project" value="FlyBase"/>
</dbReference>
<dbReference type="SMART" id="SM00307">
    <property type="entry name" value="ILWEQ"/>
    <property type="match status" value="1"/>
</dbReference>
<accession>M9PBW9</accession>
<dbReference type="FunFam" id="1.20.120.230:FF:000002">
    <property type="entry name" value="Talin 2"/>
    <property type="match status" value="1"/>
</dbReference>
<name>M9PBW9_DROME</name>
<dbReference type="InterPro" id="IPR015009">
    <property type="entry name" value="Vinculin-bd_dom"/>
</dbReference>
<dbReference type="FunFam" id="1.20.80.10:FF:000007">
    <property type="entry name" value="Talin 2"/>
    <property type="match status" value="1"/>
</dbReference>
<dbReference type="SUPFAM" id="SSF109885">
    <property type="entry name" value="I/LWEQ domain"/>
    <property type="match status" value="4"/>
</dbReference>
<dbReference type="BioGRID-ORCS" id="38978">
    <property type="hits" value="0 hits in 3 CRISPR screens"/>
</dbReference>
<dbReference type="PROSITE" id="PS50057">
    <property type="entry name" value="FERM_3"/>
    <property type="match status" value="1"/>
</dbReference>
<dbReference type="GO" id="GO:0005925">
    <property type="term" value="C:focal adhesion"/>
    <property type="evidence" value="ECO:0000314"/>
    <property type="project" value="FlyBase"/>
</dbReference>
<dbReference type="GO" id="GO:0005200">
    <property type="term" value="F:structural constituent of cytoskeleton"/>
    <property type="evidence" value="ECO:0007669"/>
    <property type="project" value="InterPro"/>
</dbReference>
<dbReference type="FunFam" id="2.30.29.30:FF:000028">
    <property type="entry name" value="Talin 2"/>
    <property type="match status" value="1"/>
</dbReference>
<comment type="subcellular location">
    <subcellularLocation>
        <location evidence="1">Cytoplasm</location>
        <location evidence="1">Cytoskeleton</location>
    </subcellularLocation>
</comment>
<feature type="compositionally biased region" description="Polar residues" evidence="5">
    <location>
        <begin position="2609"/>
        <end position="2622"/>
    </location>
</feature>
<dbReference type="Pfam" id="PF21865">
    <property type="entry name" value="TLN1-like_RS"/>
    <property type="match status" value="2"/>
</dbReference>
<evidence type="ECO:0000256" key="2">
    <source>
        <dbReference type="ARBA" id="ARBA00022490"/>
    </source>
</evidence>
<dbReference type="GO" id="GO:0045892">
    <property type="term" value="P:negative regulation of DNA-templated transcription"/>
    <property type="evidence" value="ECO:0000315"/>
    <property type="project" value="FlyBase"/>
</dbReference>
<dbReference type="FunFam" id="1.20.120.230:FF:000003">
    <property type="entry name" value="Talin 2"/>
    <property type="match status" value="1"/>
</dbReference>
<dbReference type="InterPro" id="IPR019748">
    <property type="entry name" value="FERM_central"/>
</dbReference>
<dbReference type="PANTHER" id="PTHR19981">
    <property type="entry name" value="TALIN"/>
    <property type="match status" value="1"/>
</dbReference>
<dbReference type="InterPro" id="IPR037438">
    <property type="entry name" value="Talin1/2-RS"/>
</dbReference>